<evidence type="ECO:0000256" key="4">
    <source>
        <dbReference type="ARBA" id="ARBA00023027"/>
    </source>
</evidence>
<dbReference type="PANTHER" id="PTHR43622">
    <property type="entry name" value="3-DEHYDROQUINATE SYNTHASE"/>
    <property type="match status" value="1"/>
</dbReference>
<dbReference type="EMBL" id="JAQMWT010000686">
    <property type="protein sequence ID" value="KAJ8598139.1"/>
    <property type="molecule type" value="Genomic_DNA"/>
</dbReference>
<sequence length="493" mass="53626">MEMMLYLQLPPPLEFVSERIADPKALDTFRVNYQKFRCGGAQGAKGEVQQLLVSVHQTSEEKYEAEEKAYELAKDVRIDPMIDEGRFISAFERSKRMRSVVVVETGIVDALAARALDVIPRKCHRSSIYVVTDSVTDALYGDVVLDGLLGAGLGASKLVIPSETDASGENSTEMHKSLTTFSNLADQILAGGVDKRSCIVSLGGGVVNNICGYLASSIYRGLALVHVSTTFMGQVDAAIDFKQAVNHCANRIQSRTAPLVWGLLFFFTTAGCGKNLLGSYYPAATVVLDPSLLTTQSTRHRRNGLAEAAKHGMVHSTDLLDYIRAGNIDDPAYLDGVVRRTISVKVPTLTRYDESDFNEMAPQYGHAPAHAVEFLSWHGACNEPLLHGEAVAIGMCVSAEVAFIMGVCAESVVEEHYAIVEALGLPSCVPPELDLDKVIDKLSYDKHTLSGKPTMGLLVKMGKMYEKDGVYGQPVDADILREAFEINQDRAAK</sequence>
<dbReference type="Pfam" id="PF01761">
    <property type="entry name" value="DHQ_synthase"/>
    <property type="match status" value="1"/>
</dbReference>
<evidence type="ECO:0008006" key="9">
    <source>
        <dbReference type="Google" id="ProtNLM"/>
    </source>
</evidence>
<organism evidence="7 8">
    <name type="scientific">Chrysophaeum taylorii</name>
    <dbReference type="NCBI Taxonomy" id="2483200"/>
    <lineage>
        <taxon>Eukaryota</taxon>
        <taxon>Sar</taxon>
        <taxon>Stramenopiles</taxon>
        <taxon>Ochrophyta</taxon>
        <taxon>Pelagophyceae</taxon>
        <taxon>Pelagomonadales</taxon>
        <taxon>Pelagomonadaceae</taxon>
        <taxon>Chrysophaeum</taxon>
    </lineage>
</organism>
<proteinExistence type="predicted"/>
<evidence type="ECO:0000256" key="1">
    <source>
        <dbReference type="ARBA" id="ARBA00001911"/>
    </source>
</evidence>
<evidence type="ECO:0000313" key="8">
    <source>
        <dbReference type="Proteomes" id="UP001230188"/>
    </source>
</evidence>
<name>A0AAD7XH97_9STRA</name>
<feature type="domain" description="3-dehydroquinate synthase C-terminal" evidence="6">
    <location>
        <begin position="304"/>
        <end position="447"/>
    </location>
</feature>
<dbReference type="Gene3D" id="3.40.50.1970">
    <property type="match status" value="1"/>
</dbReference>
<evidence type="ECO:0000313" key="7">
    <source>
        <dbReference type="EMBL" id="KAJ8598139.1"/>
    </source>
</evidence>
<evidence type="ECO:0000256" key="2">
    <source>
        <dbReference type="ARBA" id="ARBA00001941"/>
    </source>
</evidence>
<evidence type="ECO:0000259" key="6">
    <source>
        <dbReference type="Pfam" id="PF24621"/>
    </source>
</evidence>
<protein>
    <recommendedName>
        <fullName evidence="9">3-dehydroquinate synthase domain-containing protein</fullName>
    </recommendedName>
</protein>
<dbReference type="AlphaFoldDB" id="A0AAD7XH97"/>
<keyword evidence="8" id="KW-1185">Reference proteome</keyword>
<dbReference type="SUPFAM" id="SSF56796">
    <property type="entry name" value="Dehydroquinate synthase-like"/>
    <property type="match status" value="1"/>
</dbReference>
<evidence type="ECO:0000259" key="5">
    <source>
        <dbReference type="Pfam" id="PF01761"/>
    </source>
</evidence>
<dbReference type="PANTHER" id="PTHR43622:SF1">
    <property type="entry name" value="3-DEHYDROQUINATE SYNTHASE"/>
    <property type="match status" value="1"/>
</dbReference>
<reference evidence="7" key="1">
    <citation type="submission" date="2023-01" db="EMBL/GenBank/DDBJ databases">
        <title>Metagenome sequencing of chrysophaentin producing Chrysophaeum taylorii.</title>
        <authorList>
            <person name="Davison J."/>
            <person name="Bewley C."/>
        </authorList>
    </citation>
    <scope>NUCLEOTIDE SEQUENCE</scope>
    <source>
        <strain evidence="7">NIES-1699</strain>
    </source>
</reference>
<dbReference type="InterPro" id="IPR050071">
    <property type="entry name" value="Dehydroquinate_synthase"/>
</dbReference>
<dbReference type="Gene3D" id="1.20.1090.10">
    <property type="entry name" value="Dehydroquinate synthase-like - alpha domain"/>
    <property type="match status" value="1"/>
</dbReference>
<comment type="caution">
    <text evidence="7">The sequence shown here is derived from an EMBL/GenBank/DDBJ whole genome shotgun (WGS) entry which is preliminary data.</text>
</comment>
<keyword evidence="3" id="KW-0479">Metal-binding</keyword>
<comment type="cofactor">
    <cofactor evidence="1">
        <name>NAD(+)</name>
        <dbReference type="ChEBI" id="CHEBI:57540"/>
    </cofactor>
</comment>
<dbReference type="InterPro" id="IPR030960">
    <property type="entry name" value="DHQS/DOIS_N"/>
</dbReference>
<gene>
    <name evidence="7" type="ORF">CTAYLR_007404</name>
</gene>
<dbReference type="GO" id="GO:0003856">
    <property type="term" value="F:3-dehydroquinate synthase activity"/>
    <property type="evidence" value="ECO:0007669"/>
    <property type="project" value="TreeGrafter"/>
</dbReference>
<dbReference type="GO" id="GO:0046872">
    <property type="term" value="F:metal ion binding"/>
    <property type="evidence" value="ECO:0007669"/>
    <property type="project" value="UniProtKB-KW"/>
</dbReference>
<comment type="cofactor">
    <cofactor evidence="2">
        <name>Co(2+)</name>
        <dbReference type="ChEBI" id="CHEBI:48828"/>
    </cofactor>
</comment>
<dbReference type="Proteomes" id="UP001230188">
    <property type="component" value="Unassembled WGS sequence"/>
</dbReference>
<keyword evidence="4" id="KW-0520">NAD</keyword>
<dbReference type="Pfam" id="PF24621">
    <property type="entry name" value="DHQS_C"/>
    <property type="match status" value="1"/>
</dbReference>
<evidence type="ECO:0000256" key="3">
    <source>
        <dbReference type="ARBA" id="ARBA00022723"/>
    </source>
</evidence>
<dbReference type="InterPro" id="IPR056179">
    <property type="entry name" value="DHQS_C"/>
</dbReference>
<feature type="domain" description="3-dehydroquinate synthase N-terminal" evidence="5">
    <location>
        <begin position="171"/>
        <end position="249"/>
    </location>
</feature>
<accession>A0AAD7XH97</accession>